<evidence type="ECO:0000256" key="5">
    <source>
        <dbReference type="ARBA" id="ARBA00018266"/>
    </source>
</evidence>
<dbReference type="PROSITE" id="PS00903">
    <property type="entry name" value="CYT_DCMP_DEAMINASES_1"/>
    <property type="match status" value="1"/>
</dbReference>
<keyword evidence="6 14" id="KW-0479">Metal-binding</keyword>
<comment type="cofactor">
    <cofactor evidence="1 14 15">
        <name>Zn(2+)</name>
        <dbReference type="ChEBI" id="CHEBI:29105"/>
    </cofactor>
</comment>
<evidence type="ECO:0000256" key="10">
    <source>
        <dbReference type="ARBA" id="ARBA00049252"/>
    </source>
</evidence>
<evidence type="ECO:0000256" key="3">
    <source>
        <dbReference type="ARBA" id="ARBA00006576"/>
    </source>
</evidence>
<dbReference type="InterPro" id="IPR016192">
    <property type="entry name" value="APOBEC/CMP_deaminase_Zn-bd"/>
</dbReference>
<dbReference type="Pfam" id="PF00383">
    <property type="entry name" value="dCMP_cyt_deam_1"/>
    <property type="match status" value="1"/>
</dbReference>
<feature type="binding site" evidence="14">
    <location>
        <position position="74"/>
    </location>
    <ligand>
        <name>Zn(2+)</name>
        <dbReference type="ChEBI" id="CHEBI:29105"/>
        <note>catalytic</note>
    </ligand>
</feature>
<keyword evidence="7 15" id="KW-0378">Hydrolase</keyword>
<dbReference type="NCBIfam" id="NF004064">
    <property type="entry name" value="PRK05578.1"/>
    <property type="match status" value="1"/>
</dbReference>
<evidence type="ECO:0000256" key="14">
    <source>
        <dbReference type="PIRSR" id="PIRSR606262-3"/>
    </source>
</evidence>
<dbReference type="GO" id="GO:0008270">
    <property type="term" value="F:zinc ion binding"/>
    <property type="evidence" value="ECO:0007669"/>
    <property type="project" value="UniProtKB-UniRule"/>
</dbReference>
<comment type="function">
    <text evidence="2 15">This enzyme scavenges exogenous and endogenous cytidine and 2'-deoxycytidine for UMP synthesis.</text>
</comment>
<dbReference type="EC" id="3.5.4.5" evidence="4 15"/>
<dbReference type="FunFam" id="3.40.140.10:FF:000008">
    <property type="entry name" value="Cytidine deaminase"/>
    <property type="match status" value="1"/>
</dbReference>
<sequence>MIPVEKPGSYTGAELKGNIPKGVEKRLKQAAKEVVANSYSPYSQFPVGAAVYSENGRIYSGTNVENTSYGLSICAERTAIAAAVSAGEKIIRAIAIYTPTEELTVPCGACLTTIAEFTDPVLRKGDVPILLLSKTRKRLTSLKALLPEVFKLNPKEK</sequence>
<dbReference type="GO" id="GO:0004126">
    <property type="term" value="F:cytidine deaminase activity"/>
    <property type="evidence" value="ECO:0007669"/>
    <property type="project" value="UniProtKB-UniRule"/>
</dbReference>
<comment type="catalytic activity">
    <reaction evidence="11 15">
        <text>cytidine + H2O + H(+) = uridine + NH4(+)</text>
        <dbReference type="Rhea" id="RHEA:16069"/>
        <dbReference type="ChEBI" id="CHEBI:15377"/>
        <dbReference type="ChEBI" id="CHEBI:15378"/>
        <dbReference type="ChEBI" id="CHEBI:16704"/>
        <dbReference type="ChEBI" id="CHEBI:17562"/>
        <dbReference type="ChEBI" id="CHEBI:28938"/>
        <dbReference type="EC" id="3.5.4.5"/>
    </reaction>
</comment>
<dbReference type="AlphaFoldDB" id="A0A9D5QCH8"/>
<dbReference type="GO" id="GO:0005829">
    <property type="term" value="C:cytosol"/>
    <property type="evidence" value="ECO:0007669"/>
    <property type="project" value="TreeGrafter"/>
</dbReference>
<dbReference type="Gene3D" id="3.40.140.10">
    <property type="entry name" value="Cytidine Deaminase, domain 2"/>
    <property type="match status" value="1"/>
</dbReference>
<evidence type="ECO:0000256" key="8">
    <source>
        <dbReference type="ARBA" id="ARBA00022833"/>
    </source>
</evidence>
<evidence type="ECO:0000256" key="12">
    <source>
        <dbReference type="PIRSR" id="PIRSR606262-1"/>
    </source>
</evidence>
<dbReference type="GO" id="GO:0072527">
    <property type="term" value="P:pyrimidine-containing compound metabolic process"/>
    <property type="evidence" value="ECO:0007669"/>
    <property type="project" value="UniProtKB-ARBA"/>
</dbReference>
<feature type="binding site" evidence="13">
    <location>
        <begin position="63"/>
        <end position="69"/>
    </location>
    <ligand>
        <name>substrate</name>
    </ligand>
</feature>
<dbReference type="InterPro" id="IPR002125">
    <property type="entry name" value="CMP_dCMP_dom"/>
</dbReference>
<dbReference type="CDD" id="cd01283">
    <property type="entry name" value="cytidine_deaminase"/>
    <property type="match status" value="1"/>
</dbReference>
<dbReference type="GO" id="GO:0042802">
    <property type="term" value="F:identical protein binding"/>
    <property type="evidence" value="ECO:0007669"/>
    <property type="project" value="UniProtKB-ARBA"/>
</dbReference>
<feature type="active site" description="Proton donor" evidence="12">
    <location>
        <position position="76"/>
    </location>
</feature>
<feature type="domain" description="CMP/dCMP-type deaminase" evidence="16">
    <location>
        <begin position="22"/>
        <end position="153"/>
    </location>
</feature>
<organism evidence="17 18">
    <name type="scientific">candidate division WOR-3 bacterium</name>
    <dbReference type="NCBI Taxonomy" id="2052148"/>
    <lineage>
        <taxon>Bacteria</taxon>
        <taxon>Bacteria division WOR-3</taxon>
    </lineage>
</organism>
<reference evidence="17" key="1">
    <citation type="submission" date="2019-11" db="EMBL/GenBank/DDBJ databases">
        <title>Microbial mats filling the niche in hypersaline microbial mats.</title>
        <authorList>
            <person name="Wong H.L."/>
            <person name="Macleod F.I."/>
            <person name="White R.A. III"/>
            <person name="Burns B.P."/>
        </authorList>
    </citation>
    <scope>NUCLEOTIDE SEQUENCE</scope>
    <source>
        <strain evidence="17">Bin_327</strain>
    </source>
</reference>
<evidence type="ECO:0000256" key="7">
    <source>
        <dbReference type="ARBA" id="ARBA00022801"/>
    </source>
</evidence>
<accession>A0A9D5QCH8</accession>
<evidence type="ECO:0000256" key="9">
    <source>
        <dbReference type="ARBA" id="ARBA00032005"/>
    </source>
</evidence>
<evidence type="ECO:0000256" key="6">
    <source>
        <dbReference type="ARBA" id="ARBA00022723"/>
    </source>
</evidence>
<comment type="catalytic activity">
    <reaction evidence="10 15">
        <text>2'-deoxycytidine + H2O + H(+) = 2'-deoxyuridine + NH4(+)</text>
        <dbReference type="Rhea" id="RHEA:13433"/>
        <dbReference type="ChEBI" id="CHEBI:15377"/>
        <dbReference type="ChEBI" id="CHEBI:15378"/>
        <dbReference type="ChEBI" id="CHEBI:15698"/>
        <dbReference type="ChEBI" id="CHEBI:16450"/>
        <dbReference type="ChEBI" id="CHEBI:28938"/>
        <dbReference type="EC" id="3.5.4.5"/>
    </reaction>
</comment>
<evidence type="ECO:0000256" key="4">
    <source>
        <dbReference type="ARBA" id="ARBA00012783"/>
    </source>
</evidence>
<dbReference type="PROSITE" id="PS51747">
    <property type="entry name" value="CYT_DCMP_DEAMINASES_2"/>
    <property type="match status" value="1"/>
</dbReference>
<dbReference type="SUPFAM" id="SSF53927">
    <property type="entry name" value="Cytidine deaminase-like"/>
    <property type="match status" value="1"/>
</dbReference>
<name>A0A9D5QCH8_UNCW3</name>
<dbReference type="GO" id="GO:0055086">
    <property type="term" value="P:nucleobase-containing small molecule metabolic process"/>
    <property type="evidence" value="ECO:0007669"/>
    <property type="project" value="UniProtKB-ARBA"/>
</dbReference>
<evidence type="ECO:0000256" key="2">
    <source>
        <dbReference type="ARBA" id="ARBA00003949"/>
    </source>
</evidence>
<evidence type="ECO:0000256" key="1">
    <source>
        <dbReference type="ARBA" id="ARBA00001947"/>
    </source>
</evidence>
<gene>
    <name evidence="17" type="ORF">GF359_02485</name>
</gene>
<dbReference type="PANTHER" id="PTHR11644">
    <property type="entry name" value="CYTIDINE DEAMINASE"/>
    <property type="match status" value="1"/>
</dbReference>
<dbReference type="PANTHER" id="PTHR11644:SF2">
    <property type="entry name" value="CYTIDINE DEAMINASE"/>
    <property type="match status" value="1"/>
</dbReference>
<comment type="caution">
    <text evidence="17">The sequence shown here is derived from an EMBL/GenBank/DDBJ whole genome shotgun (WGS) entry which is preliminary data.</text>
</comment>
<dbReference type="EMBL" id="WJKJ01000075">
    <property type="protein sequence ID" value="MBD3364062.1"/>
    <property type="molecule type" value="Genomic_DNA"/>
</dbReference>
<dbReference type="Proteomes" id="UP000630660">
    <property type="component" value="Unassembled WGS sequence"/>
</dbReference>
<protein>
    <recommendedName>
        <fullName evidence="5 15">Cytidine deaminase</fullName>
        <ecNumber evidence="4 15">3.5.4.5</ecNumber>
    </recommendedName>
    <alternativeName>
        <fullName evidence="9 15">Cytidine aminohydrolase</fullName>
    </alternativeName>
</protein>
<evidence type="ECO:0000313" key="17">
    <source>
        <dbReference type="EMBL" id="MBD3364062.1"/>
    </source>
</evidence>
<evidence type="ECO:0000313" key="18">
    <source>
        <dbReference type="Proteomes" id="UP000630660"/>
    </source>
</evidence>
<proteinExistence type="inferred from homology"/>
<dbReference type="InterPro" id="IPR006262">
    <property type="entry name" value="Cyt_deam_tetra"/>
</dbReference>
<keyword evidence="8 14" id="KW-0862">Zinc</keyword>
<feature type="binding site" evidence="14">
    <location>
        <position position="107"/>
    </location>
    <ligand>
        <name>Zn(2+)</name>
        <dbReference type="ChEBI" id="CHEBI:29105"/>
        <note>catalytic</note>
    </ligand>
</feature>
<dbReference type="InterPro" id="IPR050202">
    <property type="entry name" value="Cyt/Deoxycyt_deaminase"/>
</dbReference>
<evidence type="ECO:0000256" key="13">
    <source>
        <dbReference type="PIRSR" id="PIRSR606262-2"/>
    </source>
</evidence>
<dbReference type="InterPro" id="IPR016193">
    <property type="entry name" value="Cytidine_deaminase-like"/>
</dbReference>
<evidence type="ECO:0000256" key="15">
    <source>
        <dbReference type="RuleBase" id="RU364006"/>
    </source>
</evidence>
<evidence type="ECO:0000256" key="11">
    <source>
        <dbReference type="ARBA" id="ARBA00049558"/>
    </source>
</evidence>
<evidence type="ECO:0000259" key="16">
    <source>
        <dbReference type="PROSITE" id="PS51747"/>
    </source>
</evidence>
<comment type="similarity">
    <text evidence="3 15">Belongs to the cytidine and deoxycytidylate deaminase family.</text>
</comment>
<dbReference type="NCBIfam" id="TIGR01354">
    <property type="entry name" value="cyt_deam_tetra"/>
    <property type="match status" value="1"/>
</dbReference>
<feature type="binding site" evidence="14">
    <location>
        <position position="110"/>
    </location>
    <ligand>
        <name>Zn(2+)</name>
        <dbReference type="ChEBI" id="CHEBI:29105"/>
        <note>catalytic</note>
    </ligand>
</feature>